<dbReference type="Pfam" id="PF09864">
    <property type="entry name" value="MliC"/>
    <property type="match status" value="1"/>
</dbReference>
<keyword evidence="3" id="KW-0564">Palmitate</keyword>
<name>A0ABS2CDS0_9NEIS</name>
<dbReference type="Gene3D" id="2.40.128.200">
    <property type="match status" value="1"/>
</dbReference>
<evidence type="ECO:0000313" key="7">
    <source>
        <dbReference type="EMBL" id="MBM5571521.1"/>
    </source>
</evidence>
<keyword evidence="8" id="KW-1185">Reference proteome</keyword>
<dbReference type="InterPro" id="IPR039366">
    <property type="entry name" value="Pilotin"/>
</dbReference>
<dbReference type="InterPro" id="IPR053196">
    <property type="entry name" value="Lipoprotein_YbaY-like"/>
</dbReference>
<gene>
    <name evidence="7" type="ORF">GM173_07995</name>
</gene>
<evidence type="ECO:0000256" key="1">
    <source>
        <dbReference type="ARBA" id="ARBA00022729"/>
    </source>
</evidence>
<dbReference type="SUPFAM" id="SSF141488">
    <property type="entry name" value="YdhA-like"/>
    <property type="match status" value="1"/>
</dbReference>
<dbReference type="EMBL" id="WOFE01000003">
    <property type="protein sequence ID" value="MBM5571521.1"/>
    <property type="molecule type" value="Genomic_DNA"/>
</dbReference>
<dbReference type="RefSeq" id="WP_203570858.1">
    <property type="nucleotide sequence ID" value="NZ_WOFE01000003.1"/>
</dbReference>
<comment type="caution">
    <text evidence="7">The sequence shown here is derived from an EMBL/GenBank/DDBJ whole genome shotgun (WGS) entry which is preliminary data.</text>
</comment>
<dbReference type="Proteomes" id="UP001195660">
    <property type="component" value="Unassembled WGS sequence"/>
</dbReference>
<dbReference type="InterPro" id="IPR018660">
    <property type="entry name" value="MliC"/>
</dbReference>
<dbReference type="InterPro" id="IPR036328">
    <property type="entry name" value="MliC_sf"/>
</dbReference>
<protein>
    <recommendedName>
        <fullName evidence="6">C-type lysozyme inhibitor domain-containing protein</fullName>
    </recommendedName>
</protein>
<organism evidence="7 8">
    <name type="scientific">Deefgea chitinilytica</name>
    <dbReference type="NCBI Taxonomy" id="570276"/>
    <lineage>
        <taxon>Bacteria</taxon>
        <taxon>Pseudomonadati</taxon>
        <taxon>Pseudomonadota</taxon>
        <taxon>Betaproteobacteria</taxon>
        <taxon>Neisseriales</taxon>
        <taxon>Chitinibacteraceae</taxon>
        <taxon>Deefgea</taxon>
    </lineage>
</organism>
<evidence type="ECO:0000256" key="3">
    <source>
        <dbReference type="ARBA" id="ARBA00023139"/>
    </source>
</evidence>
<evidence type="ECO:0000259" key="6">
    <source>
        <dbReference type="Pfam" id="PF09864"/>
    </source>
</evidence>
<feature type="chain" id="PRO_5046502492" description="C-type lysozyme inhibitor domain-containing protein" evidence="5">
    <location>
        <begin position="18"/>
        <end position="344"/>
    </location>
</feature>
<dbReference type="PANTHER" id="PTHR38013:SF1">
    <property type="entry name" value="GLYCOPROTEIN_POLYSACCHARIDE METABOLISM"/>
    <property type="match status" value="1"/>
</dbReference>
<evidence type="ECO:0000313" key="8">
    <source>
        <dbReference type="Proteomes" id="UP001195660"/>
    </source>
</evidence>
<evidence type="ECO:0000256" key="5">
    <source>
        <dbReference type="SAM" id="SignalP"/>
    </source>
</evidence>
<keyword evidence="4" id="KW-0449">Lipoprotein</keyword>
<keyword evidence="1 5" id="KW-0732">Signal</keyword>
<evidence type="ECO:0000256" key="4">
    <source>
        <dbReference type="ARBA" id="ARBA00023288"/>
    </source>
</evidence>
<keyword evidence="2" id="KW-0472">Membrane</keyword>
<evidence type="ECO:0000256" key="2">
    <source>
        <dbReference type="ARBA" id="ARBA00023136"/>
    </source>
</evidence>
<feature type="domain" description="C-type lysozyme inhibitor" evidence="6">
    <location>
        <begin position="26"/>
        <end position="86"/>
    </location>
</feature>
<feature type="signal peptide" evidence="5">
    <location>
        <begin position="1"/>
        <end position="17"/>
    </location>
</feature>
<dbReference type="PANTHER" id="PTHR38013">
    <property type="entry name" value="GLYCOPROTEIN/POLYSACCHARIDE METABOLISM"/>
    <property type="match status" value="1"/>
</dbReference>
<dbReference type="Pfam" id="PF09619">
    <property type="entry name" value="YscW"/>
    <property type="match status" value="1"/>
</dbReference>
<accession>A0ABS2CDS0</accession>
<proteinExistence type="predicted"/>
<reference evidence="7 8" key="1">
    <citation type="submission" date="2019-11" db="EMBL/GenBank/DDBJ databases">
        <title>Novel Deefgea species.</title>
        <authorList>
            <person name="Han J.-H."/>
        </authorList>
    </citation>
    <scope>NUCLEOTIDE SEQUENCE [LARGE SCALE GENOMIC DNA]</scope>
    <source>
        <strain evidence="7 8">LMG 24817</strain>
    </source>
</reference>
<sequence length="344" mass="37890">MKALLLPVLLCSSLAFANQTGAQKQFKCDEGHSFTIQMAAPDAIQLQVGWSYIPLPQVVAASGVKYSDGKTTVWLKGDTGFLEQNDVMVAKNCTLADAEEPLRPIRDAASGLIFIPPDRWTANRVQIHVKSGSEIPFYGESASQQFEYRFRTGDRQAQYALLDILVFPKAAWTKLATDKKPIGEVLGDDGQRVYVAQLPANNPFDPASPEGKEFIALQTNLKEVQQAFSMYGFVKKQAVESVTAKVMWLDRRLYPGAVLTVELRDVSRMDAPAEVIAKQTITLEQGTPPTVTLKFSPDAIDPRNTYSIGARLEMDGKLIKINDTHTPVLTRGAGREATVMLKNI</sequence>